<dbReference type="Pfam" id="PF17919">
    <property type="entry name" value="RT_RNaseH_2"/>
    <property type="match status" value="1"/>
</dbReference>
<evidence type="ECO:0000259" key="1">
    <source>
        <dbReference type="Pfam" id="PF00078"/>
    </source>
</evidence>
<proteinExistence type="predicted"/>
<sequence>MEVKEGNGAVYRPQWRLSPNQEAALRDWIKTMLKAGLIRSSKSPHATPTLCIKKTVGWRIVHDYRAMNECTIRLSSPMPRKDSILDRMSGSFWVSCFDLLSGYYQLRMREKDIPYTAFQTPDGLYEYIAFPMGLSNAPATYNRIVQNIFADLRESVATYFDDIYVFTKRKMSIHTWLLKVFERCRDKKLFLKLAKSTLCAHGIPCLGDFVGREGVRIDPDKVRVINEWPEPRTLRDLQSFLGTTVYVQRFCRLYSEISAPLFELVKSRKKSALEWIEEHTKAFQPLKSALSTTPVLALPEFSKPFCMRTDASRFAEDDSEKPIAFCGREMKEAELNYPTHEQEMLAIVHCLQIWRIYFLDGGCLVETDHHSLERVLKQKTINRRLCQWYHFLAEFNVRFRYIPGSINTVADAVSRRPDFEIDFLQQKQRQMNAVKRLQPKSLLSMIRTAQRKAGYGKGKLPNQPKGSGKFVFVEKENLVRWISGDDSRIFIPEEAIELQNAILWELRDIACATLPGVEKTIVAVQQRFLEEKASQNSKLYSNLRVLSEK</sequence>
<dbReference type="Gene3D" id="3.30.70.270">
    <property type="match status" value="2"/>
</dbReference>
<keyword evidence="4" id="KW-1185">Reference proteome</keyword>
<dbReference type="InterPro" id="IPR051320">
    <property type="entry name" value="Viral_Replic_Matur_Polypro"/>
</dbReference>
<dbReference type="Gene3D" id="3.10.10.10">
    <property type="entry name" value="HIV Type 1 Reverse Transcriptase, subunit A, domain 1"/>
    <property type="match status" value="1"/>
</dbReference>
<comment type="caution">
    <text evidence="3">The sequence shown here is derived from an EMBL/GenBank/DDBJ whole genome shotgun (WGS) entry which is preliminary data.</text>
</comment>
<dbReference type="CDD" id="cd01647">
    <property type="entry name" value="RT_LTR"/>
    <property type="match status" value="1"/>
</dbReference>
<dbReference type="InterPro" id="IPR000477">
    <property type="entry name" value="RT_dom"/>
</dbReference>
<evidence type="ECO:0000259" key="2">
    <source>
        <dbReference type="Pfam" id="PF17919"/>
    </source>
</evidence>
<dbReference type="OrthoDB" id="121519at2759"/>
<reference evidence="4" key="1">
    <citation type="submission" date="2017-03" db="EMBL/GenBank/DDBJ databases">
        <title>Phytopthora megakarya and P. palmivora, two closely related causual agents of cacao black pod achieved similar genome size and gene model numbers by different mechanisms.</title>
        <authorList>
            <person name="Ali S."/>
            <person name="Shao J."/>
            <person name="Larry D.J."/>
            <person name="Kronmiller B."/>
            <person name="Shen D."/>
            <person name="Strem M.D."/>
            <person name="Melnick R.L."/>
            <person name="Guiltinan M.J."/>
            <person name="Tyler B.M."/>
            <person name="Meinhardt L.W."/>
            <person name="Bailey B.A."/>
        </authorList>
    </citation>
    <scope>NUCLEOTIDE SEQUENCE [LARGE SCALE GENOMIC DNA]</scope>
    <source>
        <strain evidence="4">zdho120</strain>
    </source>
</reference>
<feature type="domain" description="Reverse transcriptase/retrotransposon-derived protein RNase H-like" evidence="2">
    <location>
        <begin position="275"/>
        <end position="359"/>
    </location>
</feature>
<evidence type="ECO:0000313" key="4">
    <source>
        <dbReference type="Proteomes" id="UP000198211"/>
    </source>
</evidence>
<name>A0A225W4E4_9STRA</name>
<dbReference type="InterPro" id="IPR043128">
    <property type="entry name" value="Rev_trsase/Diguanyl_cyclase"/>
</dbReference>
<accession>A0A225W4E4</accession>
<dbReference type="EMBL" id="NBNE01002048">
    <property type="protein sequence ID" value="OWZ11710.1"/>
    <property type="molecule type" value="Genomic_DNA"/>
</dbReference>
<dbReference type="PANTHER" id="PTHR33064:SF37">
    <property type="entry name" value="RIBONUCLEASE H"/>
    <property type="match status" value="1"/>
</dbReference>
<dbReference type="SUPFAM" id="SSF56672">
    <property type="entry name" value="DNA/RNA polymerases"/>
    <property type="match status" value="1"/>
</dbReference>
<gene>
    <name evidence="3" type="ORF">PHMEG_00015229</name>
</gene>
<dbReference type="AlphaFoldDB" id="A0A225W4E4"/>
<dbReference type="PANTHER" id="PTHR33064">
    <property type="entry name" value="POL PROTEIN"/>
    <property type="match status" value="1"/>
</dbReference>
<dbReference type="InterPro" id="IPR041577">
    <property type="entry name" value="RT_RNaseH_2"/>
</dbReference>
<dbReference type="CDD" id="cd09274">
    <property type="entry name" value="RNase_HI_RT_Ty3"/>
    <property type="match status" value="1"/>
</dbReference>
<dbReference type="Pfam" id="PF00078">
    <property type="entry name" value="RVT_1"/>
    <property type="match status" value="1"/>
</dbReference>
<dbReference type="InterPro" id="IPR043502">
    <property type="entry name" value="DNA/RNA_pol_sf"/>
</dbReference>
<dbReference type="Proteomes" id="UP000198211">
    <property type="component" value="Unassembled WGS sequence"/>
</dbReference>
<feature type="domain" description="Reverse transcriptase" evidence="1">
    <location>
        <begin position="53"/>
        <end position="207"/>
    </location>
</feature>
<organism evidence="3 4">
    <name type="scientific">Phytophthora megakarya</name>
    <dbReference type="NCBI Taxonomy" id="4795"/>
    <lineage>
        <taxon>Eukaryota</taxon>
        <taxon>Sar</taxon>
        <taxon>Stramenopiles</taxon>
        <taxon>Oomycota</taxon>
        <taxon>Peronosporomycetes</taxon>
        <taxon>Peronosporales</taxon>
        <taxon>Peronosporaceae</taxon>
        <taxon>Phytophthora</taxon>
    </lineage>
</organism>
<dbReference type="FunFam" id="3.30.70.270:FF:000020">
    <property type="entry name" value="Transposon Tf2-6 polyprotein-like Protein"/>
    <property type="match status" value="1"/>
</dbReference>
<evidence type="ECO:0000313" key="3">
    <source>
        <dbReference type="EMBL" id="OWZ11710.1"/>
    </source>
</evidence>
<protein>
    <submittedName>
        <fullName evidence="3">Retroelement</fullName>
    </submittedName>
</protein>